<evidence type="ECO:0000256" key="4">
    <source>
        <dbReference type="ARBA" id="ARBA00023015"/>
    </source>
</evidence>
<dbReference type="EnsemblMetazoa" id="XM_021046144.1">
    <property type="protein sequence ID" value="XP_020901803.1"/>
    <property type="gene ID" value="LOC110240344"/>
</dbReference>
<keyword evidence="11" id="KW-1185">Reference proteome</keyword>
<evidence type="ECO:0000256" key="7">
    <source>
        <dbReference type="ARBA" id="ARBA00023242"/>
    </source>
</evidence>
<dbReference type="RefSeq" id="XP_020901803.1">
    <property type="nucleotide sequence ID" value="XM_021046144.1"/>
</dbReference>
<evidence type="ECO:0000256" key="8">
    <source>
        <dbReference type="PROSITE-ProRule" id="PRU00134"/>
    </source>
</evidence>
<protein>
    <recommendedName>
        <fullName evidence="9">MYND-type domain-containing protein</fullName>
    </recommendedName>
</protein>
<evidence type="ECO:0000259" key="9">
    <source>
        <dbReference type="PROSITE" id="PS50865"/>
    </source>
</evidence>
<keyword evidence="7" id="KW-0539">Nucleus</keyword>
<evidence type="ECO:0000256" key="6">
    <source>
        <dbReference type="ARBA" id="ARBA00023163"/>
    </source>
</evidence>
<keyword evidence="3" id="KW-0862">Zinc</keyword>
<dbReference type="Proteomes" id="UP000887567">
    <property type="component" value="Unplaced"/>
</dbReference>
<keyword evidence="2 8" id="KW-0863">Zinc-finger</keyword>
<dbReference type="PANTHER" id="PTHR10237">
    <property type="entry name" value="DEFORMED EPIDERMAL AUTOREGULATORY FACTOR 1 HOMOLOG SUPPRESSIN"/>
    <property type="match status" value="1"/>
</dbReference>
<dbReference type="AlphaFoldDB" id="A0A913XB67"/>
<dbReference type="OrthoDB" id="5958408at2759"/>
<dbReference type="Gene3D" id="6.10.140.2220">
    <property type="match status" value="1"/>
</dbReference>
<keyword evidence="5" id="KW-0238">DNA-binding</keyword>
<reference evidence="10" key="1">
    <citation type="submission" date="2022-11" db="UniProtKB">
        <authorList>
            <consortium name="EnsemblMetazoa"/>
        </authorList>
    </citation>
    <scope>IDENTIFICATION</scope>
</reference>
<dbReference type="Pfam" id="PF01753">
    <property type="entry name" value="zf-MYND"/>
    <property type="match status" value="1"/>
</dbReference>
<evidence type="ECO:0000256" key="5">
    <source>
        <dbReference type="ARBA" id="ARBA00023125"/>
    </source>
</evidence>
<dbReference type="Pfam" id="PF14737">
    <property type="entry name" value="DUF4470"/>
    <property type="match status" value="1"/>
</dbReference>
<evidence type="ECO:0000256" key="1">
    <source>
        <dbReference type="ARBA" id="ARBA00022723"/>
    </source>
</evidence>
<sequence length="1045" mass="119731">MTAYDEGNVPILNFQSPAQAIYYPNGLYTYAMGNTTKRSITEQIGTNKEQHLDLLFLGCGDLRNVLCTVSELSQRPPHHCPKSIDIHLNDYDPTILPRNAIILDIIGHINPDIPDDMDFLWNVWYNMTLSKSHGDRLRQVITSLINNDQNDGNGITLRFQDSRTEQECLNVWKDWLELNLDVETVKEERRRFIERKMSIRGRCSDVLLKTAMPCLNSSLLNESNPLYSEIEHWFMEGTTTTAQTNTSVVNPTLIRPFTHEWKVHYGSCPFEGHCPLNRTDVERCRSLTSLCKEILALLVKQFQQFNKQHSMKFCLCSGDALWLCTSGLPNEMLFDVIDTSNVSDHIGLLNVLICCGLRLKNPLESQLQTSSILWCSMCKNIQEYYDRCIGIHTNLLPTVLGLHLAVDFDMGNRKLPDNVSNEELLYWVKAETVRTPLTLTSKENDIITALWKLTERCFHLIKHLFVGQVFGESLSSPLTLLRIIHQMGPLIQGGAARILDLLETKLPSGFHRDHGFMWRMVKSVAKQDGGSVVEVQVNRLQLSVTEMFKDETPIPKILLSGGFNSCPVISNSIRFNVKEGTVTFHMLESDWKSIEPESLCNIVEYKTGIPVFCCGPFLLFDDKIRLKYVDPLATFGLHAVQTFCIENDTASSSALLEMTKIEEENSWYTVELAILDADKCNTKDMTIDFTPESRPIEIDIYFLSSIGCKIRLSCPVVSHSSKFQLSKKQKRIFCHIPKKEHWVTGEMVLRIPAQVPFYAMDKWDTKSDDIISICGAMFRSEHDMKLKSLRATGPPFYALRESIAIILQEKLKDQSSQFVYSVEDDDHRQSLIMQPRDILSKIGLIIKIKEPIYKWNSIPYAKCIFYDCKQHTDIININPVKADKMALEFWKEAHNTRQAHGDRRIPAEPEEIELFRRMLYINAARTEQEYPAVSVFKNSFICPLYPRDSMPHTDAMMNLLDLPLIHKNLPEATNVGGNFPMDQSKSITTDLHPSLDLCCAFCKNPSKDLKKCTGCKKVFYCNRECQKQHWKKEHKLVCYKRQGQN</sequence>
<proteinExistence type="predicted"/>
<dbReference type="GO" id="GO:0008270">
    <property type="term" value="F:zinc ion binding"/>
    <property type="evidence" value="ECO:0007669"/>
    <property type="project" value="UniProtKB-KW"/>
</dbReference>
<keyword evidence="4" id="KW-0805">Transcription regulation</keyword>
<dbReference type="OMA" id="LANEMFH"/>
<accession>A0A913XB67</accession>
<evidence type="ECO:0000256" key="3">
    <source>
        <dbReference type="ARBA" id="ARBA00022833"/>
    </source>
</evidence>
<feature type="domain" description="MYND-type" evidence="9">
    <location>
        <begin position="999"/>
        <end position="1038"/>
    </location>
</feature>
<dbReference type="InterPro" id="IPR002893">
    <property type="entry name" value="Znf_MYND"/>
</dbReference>
<dbReference type="SUPFAM" id="SSF144232">
    <property type="entry name" value="HIT/MYND zinc finger-like"/>
    <property type="match status" value="1"/>
</dbReference>
<name>A0A913XB67_EXADI</name>
<dbReference type="KEGG" id="epa:110240344"/>
<evidence type="ECO:0000313" key="10">
    <source>
        <dbReference type="EnsemblMetazoa" id="XP_020901803.1"/>
    </source>
</evidence>
<evidence type="ECO:0000313" key="11">
    <source>
        <dbReference type="Proteomes" id="UP000887567"/>
    </source>
</evidence>
<dbReference type="GO" id="GO:0005634">
    <property type="term" value="C:nucleus"/>
    <property type="evidence" value="ECO:0007669"/>
    <property type="project" value="TreeGrafter"/>
</dbReference>
<keyword evidence="1" id="KW-0479">Metal-binding</keyword>
<keyword evidence="6" id="KW-0804">Transcription</keyword>
<dbReference type="PANTHER" id="PTHR10237:SF1">
    <property type="entry name" value="DEFORMED EPIDERMAL AUTOREGULATORY FACTOR 1 HOMOLOG"/>
    <property type="match status" value="1"/>
</dbReference>
<dbReference type="PROSITE" id="PS50865">
    <property type="entry name" value="ZF_MYND_2"/>
    <property type="match status" value="1"/>
</dbReference>
<organism evidence="10 11">
    <name type="scientific">Exaiptasia diaphana</name>
    <name type="common">Tropical sea anemone</name>
    <name type="synonym">Aiptasia pulchella</name>
    <dbReference type="NCBI Taxonomy" id="2652724"/>
    <lineage>
        <taxon>Eukaryota</taxon>
        <taxon>Metazoa</taxon>
        <taxon>Cnidaria</taxon>
        <taxon>Anthozoa</taxon>
        <taxon>Hexacorallia</taxon>
        <taxon>Actiniaria</taxon>
        <taxon>Aiptasiidae</taxon>
        <taxon>Exaiptasia</taxon>
    </lineage>
</organism>
<dbReference type="GO" id="GO:0000981">
    <property type="term" value="F:DNA-binding transcription factor activity, RNA polymerase II-specific"/>
    <property type="evidence" value="ECO:0007669"/>
    <property type="project" value="TreeGrafter"/>
</dbReference>
<dbReference type="GeneID" id="110240344"/>
<dbReference type="InterPro" id="IPR024119">
    <property type="entry name" value="TF_DEAF-1"/>
</dbReference>
<evidence type="ECO:0000256" key="2">
    <source>
        <dbReference type="ARBA" id="ARBA00022771"/>
    </source>
</evidence>
<dbReference type="InterPro" id="IPR027974">
    <property type="entry name" value="DUF4470"/>
</dbReference>